<sequence>MTRFIMQMNRQPFGKLFHAQEKYASGRKISKDRVTFMPCCNASGTHKLRLLVIGKSINPRSFKNCNVPLTYKATKKGWMSTFLFTEWYRKYFIPDVKIFLQDNNRPLKAILLIDNAPCHPRSEDIDIDTNFRIVFLPPNCTAIIHPLDQNLIQNVKVSYRKQLLNYLLIDNTDIGIALKNFTLRNCVTLLNNAWLGISQQNIVRSWNQLLCSDRQEWMEEDLIPLAQLTAANSDMNEIHTIIASINLDAQVDTQTINDWATGRDEFEYDFSDREIVRSVLENDNIQENGSDSDYSIVEVENKISSSEGKCIFSKAIQWAEQIDASAVNILTLKRLKETADKMFIENSKQTKIDTFFQMHNN</sequence>
<keyword evidence="2" id="KW-1185">Reference proteome</keyword>
<dbReference type="InterPro" id="IPR004875">
    <property type="entry name" value="DDE_SF_endonuclease_dom"/>
</dbReference>
<dbReference type="GeneID" id="125779231"/>
<proteinExistence type="predicted"/>
<dbReference type="PANTHER" id="PTHR19303">
    <property type="entry name" value="TRANSPOSON"/>
    <property type="match status" value="1"/>
</dbReference>
<evidence type="ECO:0000259" key="1">
    <source>
        <dbReference type="Pfam" id="PF03184"/>
    </source>
</evidence>
<protein>
    <submittedName>
        <fullName evidence="3">Tigger transposable element-derived protein 2-like</fullName>
    </submittedName>
</protein>
<dbReference type="InterPro" id="IPR050863">
    <property type="entry name" value="CenT-Element_Derived"/>
</dbReference>
<dbReference type="Proteomes" id="UP001652620">
    <property type="component" value="Chromosome 6"/>
</dbReference>
<name>A0ABM3K2X4_BACDO</name>
<accession>A0ABM3K2X4</accession>
<reference evidence="3" key="1">
    <citation type="submission" date="2025-08" db="UniProtKB">
        <authorList>
            <consortium name="RefSeq"/>
        </authorList>
    </citation>
    <scope>IDENTIFICATION</scope>
    <source>
        <tissue evidence="3">Adult</tissue>
    </source>
</reference>
<dbReference type="RefSeq" id="XP_049315826.1">
    <property type="nucleotide sequence ID" value="XM_049459869.1"/>
</dbReference>
<gene>
    <name evidence="3" type="primary">LOC125779231</name>
</gene>
<dbReference type="PANTHER" id="PTHR19303:SF73">
    <property type="entry name" value="PROTEIN PDC2"/>
    <property type="match status" value="1"/>
</dbReference>
<dbReference type="Pfam" id="PF03184">
    <property type="entry name" value="DDE_1"/>
    <property type="match status" value="1"/>
</dbReference>
<organism evidence="2 3">
    <name type="scientific">Bactrocera dorsalis</name>
    <name type="common">Oriental fruit fly</name>
    <name type="synonym">Dacus dorsalis</name>
    <dbReference type="NCBI Taxonomy" id="27457"/>
    <lineage>
        <taxon>Eukaryota</taxon>
        <taxon>Metazoa</taxon>
        <taxon>Ecdysozoa</taxon>
        <taxon>Arthropoda</taxon>
        <taxon>Hexapoda</taxon>
        <taxon>Insecta</taxon>
        <taxon>Pterygota</taxon>
        <taxon>Neoptera</taxon>
        <taxon>Endopterygota</taxon>
        <taxon>Diptera</taxon>
        <taxon>Brachycera</taxon>
        <taxon>Muscomorpha</taxon>
        <taxon>Tephritoidea</taxon>
        <taxon>Tephritidae</taxon>
        <taxon>Bactrocera</taxon>
        <taxon>Bactrocera</taxon>
    </lineage>
</organism>
<evidence type="ECO:0000313" key="2">
    <source>
        <dbReference type="Proteomes" id="UP001652620"/>
    </source>
</evidence>
<feature type="domain" description="DDE-1" evidence="1">
    <location>
        <begin position="31"/>
        <end position="206"/>
    </location>
</feature>
<evidence type="ECO:0000313" key="3">
    <source>
        <dbReference type="RefSeq" id="XP_049315826.1"/>
    </source>
</evidence>